<evidence type="ECO:0000256" key="5">
    <source>
        <dbReference type="ARBA" id="ARBA00023136"/>
    </source>
</evidence>
<organism evidence="9 10">
    <name type="scientific">Cinchona calisaya</name>
    <dbReference type="NCBI Taxonomy" id="153742"/>
    <lineage>
        <taxon>Eukaryota</taxon>
        <taxon>Viridiplantae</taxon>
        <taxon>Streptophyta</taxon>
        <taxon>Embryophyta</taxon>
        <taxon>Tracheophyta</taxon>
        <taxon>Spermatophyta</taxon>
        <taxon>Magnoliopsida</taxon>
        <taxon>eudicotyledons</taxon>
        <taxon>Gunneridae</taxon>
        <taxon>Pentapetalae</taxon>
        <taxon>asterids</taxon>
        <taxon>lamiids</taxon>
        <taxon>Gentianales</taxon>
        <taxon>Rubiaceae</taxon>
        <taxon>Cinchonoideae</taxon>
        <taxon>Cinchoneae</taxon>
        <taxon>Cinchona</taxon>
    </lineage>
</organism>
<comment type="subcellular location">
    <subcellularLocation>
        <location evidence="1 6">Membrane</location>
        <topology evidence="1 6">Multi-pass membrane protein</topology>
    </subcellularLocation>
</comment>
<comment type="function">
    <text evidence="6">Serine protease involved in intramembrane proteolysis.</text>
</comment>
<accession>A0ABD2Y9A1</accession>
<dbReference type="Pfam" id="PF01694">
    <property type="entry name" value="Rhomboid"/>
    <property type="match status" value="1"/>
</dbReference>
<dbReference type="GO" id="GO:0016020">
    <property type="term" value="C:membrane"/>
    <property type="evidence" value="ECO:0007669"/>
    <property type="project" value="UniProtKB-SubCell"/>
</dbReference>
<keyword evidence="3 6" id="KW-0812">Transmembrane</keyword>
<evidence type="ECO:0000256" key="6">
    <source>
        <dbReference type="RuleBase" id="RU362115"/>
    </source>
</evidence>
<keyword evidence="6" id="KW-0378">Hydrolase</keyword>
<keyword evidence="4 6" id="KW-1133">Transmembrane helix</keyword>
<evidence type="ECO:0000256" key="1">
    <source>
        <dbReference type="ARBA" id="ARBA00004141"/>
    </source>
</evidence>
<evidence type="ECO:0000259" key="8">
    <source>
        <dbReference type="Pfam" id="PF01694"/>
    </source>
</evidence>
<evidence type="ECO:0000256" key="7">
    <source>
        <dbReference type="SAM" id="MobiDB-lite"/>
    </source>
</evidence>
<sequence length="410" mass="45633">MSSETTENNHFAIQIRPPFPLPPPPPPAPPKIPSSFPAPVPQQQPRVSIDFAAEDLQQKVAFPFCRQIRQRRDNSWVISLIVILHVVVFVATMISNDCGKNSHGHCALKTLGRLSFQPLSENPLLGPSASVLDEMGALRHTLFTEHHQYWRLSTSPWLHAGLFHLIINLSSVIFVGIHLEQEFGPLRIGIIYLISAVAGSLVAALFIQDRPSVTSSGALFGLLGTTLSGLIRNWNVYTKKFDGLVAFLVILTINLILGLVPYVNNFSNIGGFLFGFLLGFVLLFKPLVGKAAQKAGLFEYDVKHAVRLRHKLDKPVLRSISLVIFSLLLVGVILVLLRGTNANKYCKWCQYIDCVPCKWWSCSDGKVFCESMLSAEQLTLTCSRNGIFRVFPFTNISQARFEDLCYLICS</sequence>
<dbReference type="Proteomes" id="UP001630127">
    <property type="component" value="Unassembled WGS sequence"/>
</dbReference>
<dbReference type="PANTHER" id="PTHR22936">
    <property type="entry name" value="RHOMBOID-RELATED"/>
    <property type="match status" value="1"/>
</dbReference>
<evidence type="ECO:0000256" key="3">
    <source>
        <dbReference type="ARBA" id="ARBA00022692"/>
    </source>
</evidence>
<feature type="transmembrane region" description="Helical" evidence="6">
    <location>
        <begin position="189"/>
        <end position="207"/>
    </location>
</feature>
<feature type="transmembrane region" description="Helical" evidence="6">
    <location>
        <begin position="316"/>
        <end position="337"/>
    </location>
</feature>
<reference evidence="9 10" key="1">
    <citation type="submission" date="2024-11" db="EMBL/GenBank/DDBJ databases">
        <title>A near-complete genome assembly of Cinchona calisaya.</title>
        <authorList>
            <person name="Lian D.C."/>
            <person name="Zhao X.W."/>
            <person name="Wei L."/>
        </authorList>
    </citation>
    <scope>NUCLEOTIDE SEQUENCE [LARGE SCALE GENOMIC DNA]</scope>
    <source>
        <tissue evidence="9">Nenye</tissue>
    </source>
</reference>
<dbReference type="GO" id="GO:0008236">
    <property type="term" value="F:serine-type peptidase activity"/>
    <property type="evidence" value="ECO:0007669"/>
    <property type="project" value="UniProtKB-KW"/>
</dbReference>
<feature type="transmembrane region" description="Helical" evidence="6">
    <location>
        <begin position="157"/>
        <end position="177"/>
    </location>
</feature>
<feature type="compositionally biased region" description="Pro residues" evidence="7">
    <location>
        <begin position="17"/>
        <end position="42"/>
    </location>
</feature>
<comment type="caution">
    <text evidence="9">The sequence shown here is derived from an EMBL/GenBank/DDBJ whole genome shotgun (WGS) entry which is preliminary data.</text>
</comment>
<feature type="transmembrane region" description="Helical" evidence="6">
    <location>
        <begin position="213"/>
        <end position="231"/>
    </location>
</feature>
<dbReference type="GO" id="GO:0006508">
    <property type="term" value="P:proteolysis"/>
    <property type="evidence" value="ECO:0007669"/>
    <property type="project" value="UniProtKB-KW"/>
</dbReference>
<comment type="similarity">
    <text evidence="2 6">Belongs to the peptidase S54 family.</text>
</comment>
<comment type="catalytic activity">
    <reaction evidence="6">
        <text>Cleaves type-1 transmembrane domains using a catalytic dyad composed of serine and histidine that are contributed by different transmembrane domains.</text>
        <dbReference type="EC" id="3.4.21.105"/>
    </reaction>
</comment>
<dbReference type="EMBL" id="JBJUIK010000014">
    <property type="protein sequence ID" value="KAL3504044.1"/>
    <property type="molecule type" value="Genomic_DNA"/>
</dbReference>
<keyword evidence="5 6" id="KW-0472">Membrane</keyword>
<evidence type="ECO:0000313" key="9">
    <source>
        <dbReference type="EMBL" id="KAL3504044.1"/>
    </source>
</evidence>
<feature type="transmembrane region" description="Helical" evidence="6">
    <location>
        <begin position="243"/>
        <end position="263"/>
    </location>
</feature>
<dbReference type="SUPFAM" id="SSF144091">
    <property type="entry name" value="Rhomboid-like"/>
    <property type="match status" value="1"/>
</dbReference>
<feature type="compositionally biased region" description="Polar residues" evidence="7">
    <location>
        <begin position="1"/>
        <end position="11"/>
    </location>
</feature>
<feature type="transmembrane region" description="Helical" evidence="6">
    <location>
        <begin position="269"/>
        <end position="288"/>
    </location>
</feature>
<evidence type="ECO:0000256" key="4">
    <source>
        <dbReference type="ARBA" id="ARBA00022989"/>
    </source>
</evidence>
<protein>
    <recommendedName>
        <fullName evidence="6">RHOMBOID-like protein</fullName>
        <ecNumber evidence="6">3.4.21.105</ecNumber>
    </recommendedName>
</protein>
<dbReference type="InterPro" id="IPR002610">
    <property type="entry name" value="Peptidase_S54_rhomboid-like"/>
</dbReference>
<dbReference type="AlphaFoldDB" id="A0ABD2Y9A1"/>
<evidence type="ECO:0000313" key="10">
    <source>
        <dbReference type="Proteomes" id="UP001630127"/>
    </source>
</evidence>
<dbReference type="EC" id="3.4.21.105" evidence="6"/>
<dbReference type="PANTHER" id="PTHR22936:SF75">
    <property type="entry name" value="RHOMBOID-LIKE PROTEIN 8"/>
    <property type="match status" value="1"/>
</dbReference>
<dbReference type="InterPro" id="IPR022764">
    <property type="entry name" value="Peptidase_S54_rhomboid_dom"/>
</dbReference>
<keyword evidence="6" id="KW-0720">Serine protease</keyword>
<gene>
    <name evidence="9" type="ORF">ACH5RR_033885</name>
</gene>
<feature type="domain" description="Peptidase S54 rhomboid" evidence="8">
    <location>
        <begin position="147"/>
        <end position="283"/>
    </location>
</feature>
<proteinExistence type="inferred from homology"/>
<evidence type="ECO:0000256" key="2">
    <source>
        <dbReference type="ARBA" id="ARBA00009045"/>
    </source>
</evidence>
<feature type="region of interest" description="Disordered" evidence="7">
    <location>
        <begin position="1"/>
        <end position="42"/>
    </location>
</feature>
<dbReference type="InterPro" id="IPR035952">
    <property type="entry name" value="Rhomboid-like_sf"/>
</dbReference>
<keyword evidence="10" id="KW-1185">Reference proteome</keyword>
<dbReference type="Gene3D" id="1.20.1540.10">
    <property type="entry name" value="Rhomboid-like"/>
    <property type="match status" value="1"/>
</dbReference>
<feature type="transmembrane region" description="Helical" evidence="6">
    <location>
        <begin position="76"/>
        <end position="94"/>
    </location>
</feature>
<keyword evidence="6" id="KW-0645">Protease</keyword>
<name>A0ABD2Y9A1_9GENT</name>